<organism evidence="1 2">
    <name type="scientific">Scutellospora calospora</name>
    <dbReference type="NCBI Taxonomy" id="85575"/>
    <lineage>
        <taxon>Eukaryota</taxon>
        <taxon>Fungi</taxon>
        <taxon>Fungi incertae sedis</taxon>
        <taxon>Mucoromycota</taxon>
        <taxon>Glomeromycotina</taxon>
        <taxon>Glomeromycetes</taxon>
        <taxon>Diversisporales</taxon>
        <taxon>Gigasporaceae</taxon>
        <taxon>Scutellospora</taxon>
    </lineage>
</organism>
<gene>
    <name evidence="1" type="ORF">SCALOS_LOCUS10497</name>
</gene>
<reference evidence="1" key="1">
    <citation type="submission" date="2021-06" db="EMBL/GenBank/DDBJ databases">
        <authorList>
            <person name="Kallberg Y."/>
            <person name="Tangrot J."/>
            <person name="Rosling A."/>
        </authorList>
    </citation>
    <scope>NUCLEOTIDE SEQUENCE</scope>
    <source>
        <strain evidence="1">AU212A</strain>
    </source>
</reference>
<sequence>KVLTSNIIRNWDLEQTHDNELNSVRRSLELKHDTVIKEPTTLRSQLQHETQLSNLQSLAQKRDSELTDLKVNHAAMLEKSRNQ</sequence>
<accession>A0ACA9PCE4</accession>
<dbReference type="Proteomes" id="UP000789860">
    <property type="component" value="Unassembled WGS sequence"/>
</dbReference>
<protein>
    <submittedName>
        <fullName evidence="1">5099_t:CDS:1</fullName>
    </submittedName>
</protein>
<name>A0ACA9PCE4_9GLOM</name>
<feature type="non-terminal residue" evidence="1">
    <location>
        <position position="83"/>
    </location>
</feature>
<proteinExistence type="predicted"/>
<dbReference type="EMBL" id="CAJVPM010039514">
    <property type="protein sequence ID" value="CAG8701092.1"/>
    <property type="molecule type" value="Genomic_DNA"/>
</dbReference>
<feature type="non-terminal residue" evidence="1">
    <location>
        <position position="1"/>
    </location>
</feature>
<keyword evidence="2" id="KW-1185">Reference proteome</keyword>
<evidence type="ECO:0000313" key="2">
    <source>
        <dbReference type="Proteomes" id="UP000789860"/>
    </source>
</evidence>
<comment type="caution">
    <text evidence="1">The sequence shown here is derived from an EMBL/GenBank/DDBJ whole genome shotgun (WGS) entry which is preliminary data.</text>
</comment>
<evidence type="ECO:0000313" key="1">
    <source>
        <dbReference type="EMBL" id="CAG8701092.1"/>
    </source>
</evidence>